<feature type="compositionally biased region" description="Low complexity" evidence="1">
    <location>
        <begin position="100"/>
        <end position="109"/>
    </location>
</feature>
<organism evidence="2 3">
    <name type="scientific">Dendrobium chrysotoxum</name>
    <name type="common">Orchid</name>
    <dbReference type="NCBI Taxonomy" id="161865"/>
    <lineage>
        <taxon>Eukaryota</taxon>
        <taxon>Viridiplantae</taxon>
        <taxon>Streptophyta</taxon>
        <taxon>Embryophyta</taxon>
        <taxon>Tracheophyta</taxon>
        <taxon>Spermatophyta</taxon>
        <taxon>Magnoliopsida</taxon>
        <taxon>Liliopsida</taxon>
        <taxon>Asparagales</taxon>
        <taxon>Orchidaceae</taxon>
        <taxon>Epidendroideae</taxon>
        <taxon>Malaxideae</taxon>
        <taxon>Dendrobiinae</taxon>
        <taxon>Dendrobium</taxon>
    </lineage>
</organism>
<dbReference type="Proteomes" id="UP000775213">
    <property type="component" value="Unassembled WGS sequence"/>
</dbReference>
<name>A0AAV7FYU1_DENCH</name>
<proteinExistence type="predicted"/>
<feature type="compositionally biased region" description="Polar residues" evidence="1">
    <location>
        <begin position="112"/>
        <end position="121"/>
    </location>
</feature>
<reference evidence="2 3" key="1">
    <citation type="journal article" date="2021" name="Hortic Res">
        <title>Chromosome-scale assembly of the Dendrobium chrysotoxum genome enhances the understanding of orchid evolution.</title>
        <authorList>
            <person name="Zhang Y."/>
            <person name="Zhang G.Q."/>
            <person name="Zhang D."/>
            <person name="Liu X.D."/>
            <person name="Xu X.Y."/>
            <person name="Sun W.H."/>
            <person name="Yu X."/>
            <person name="Zhu X."/>
            <person name="Wang Z.W."/>
            <person name="Zhao X."/>
            <person name="Zhong W.Y."/>
            <person name="Chen H."/>
            <person name="Yin W.L."/>
            <person name="Huang T."/>
            <person name="Niu S.C."/>
            <person name="Liu Z.J."/>
        </authorList>
    </citation>
    <scope>NUCLEOTIDE SEQUENCE [LARGE SCALE GENOMIC DNA]</scope>
    <source>
        <strain evidence="2">Lindl</strain>
    </source>
</reference>
<evidence type="ECO:0000313" key="2">
    <source>
        <dbReference type="EMBL" id="KAH0448567.1"/>
    </source>
</evidence>
<protein>
    <submittedName>
        <fullName evidence="2">Uncharacterized protein</fullName>
    </submittedName>
</protein>
<sequence length="121" mass="13752">MQKKKRNRRLAKVKSGNPKRSEKFMLLICDHNSWPMKKHLMQIPLDENLQYDMKPHIAINMAITFTPFIVSWKKITAKTGIIGRASVLMAFENSDDTTKIKPTTPTDATCHATPTPTTVIT</sequence>
<gene>
    <name evidence="2" type="ORF">IEQ34_022367</name>
</gene>
<keyword evidence="3" id="KW-1185">Reference proteome</keyword>
<dbReference type="EMBL" id="JAGFBR010000019">
    <property type="protein sequence ID" value="KAH0448567.1"/>
    <property type="molecule type" value="Genomic_DNA"/>
</dbReference>
<evidence type="ECO:0000313" key="3">
    <source>
        <dbReference type="Proteomes" id="UP000775213"/>
    </source>
</evidence>
<evidence type="ECO:0000256" key="1">
    <source>
        <dbReference type="SAM" id="MobiDB-lite"/>
    </source>
</evidence>
<dbReference type="AlphaFoldDB" id="A0AAV7FYU1"/>
<accession>A0AAV7FYU1</accession>
<comment type="caution">
    <text evidence="2">The sequence shown here is derived from an EMBL/GenBank/DDBJ whole genome shotgun (WGS) entry which is preliminary data.</text>
</comment>
<feature type="region of interest" description="Disordered" evidence="1">
    <location>
        <begin position="99"/>
        <end position="121"/>
    </location>
</feature>